<dbReference type="SUPFAM" id="SSF51197">
    <property type="entry name" value="Clavaminate synthase-like"/>
    <property type="match status" value="1"/>
</dbReference>
<keyword evidence="2" id="KW-0408">Iron</keyword>
<dbReference type="InterPro" id="IPR008775">
    <property type="entry name" value="Phytyl_CoA_dOase-like"/>
</dbReference>
<dbReference type="Pfam" id="PF05721">
    <property type="entry name" value="PhyH"/>
    <property type="match status" value="1"/>
</dbReference>
<evidence type="ECO:0000256" key="2">
    <source>
        <dbReference type="ARBA" id="ARBA00023004"/>
    </source>
</evidence>
<evidence type="ECO:0000313" key="3">
    <source>
        <dbReference type="EMBL" id="SVA90322.1"/>
    </source>
</evidence>
<dbReference type="Gene3D" id="2.60.120.620">
    <property type="entry name" value="q2cbj1_9rhob like domain"/>
    <property type="match status" value="1"/>
</dbReference>
<dbReference type="GO" id="GO:0046872">
    <property type="term" value="F:metal ion binding"/>
    <property type="evidence" value="ECO:0007669"/>
    <property type="project" value="UniProtKB-KW"/>
</dbReference>
<organism evidence="3">
    <name type="scientific">marine metagenome</name>
    <dbReference type="NCBI Taxonomy" id="408172"/>
    <lineage>
        <taxon>unclassified sequences</taxon>
        <taxon>metagenomes</taxon>
        <taxon>ecological metagenomes</taxon>
    </lineage>
</organism>
<proteinExistence type="predicted"/>
<accession>A0A381ZN98</accession>
<gene>
    <name evidence="3" type="ORF">METZ01_LOCUS143176</name>
</gene>
<evidence type="ECO:0000256" key="1">
    <source>
        <dbReference type="ARBA" id="ARBA00022723"/>
    </source>
</evidence>
<evidence type="ECO:0008006" key="4">
    <source>
        <dbReference type="Google" id="ProtNLM"/>
    </source>
</evidence>
<dbReference type="AlphaFoldDB" id="A0A381ZN98"/>
<keyword evidence="1" id="KW-0479">Metal-binding</keyword>
<protein>
    <recommendedName>
        <fullName evidence="4">Phytanoyl-CoA dioxygenase family protein</fullName>
    </recommendedName>
</protein>
<dbReference type="PANTHER" id="PTHR20883:SF15">
    <property type="entry name" value="PHYTANOYL-COA DIOXYGENASE DOMAIN-CONTAINING PROTEIN 1"/>
    <property type="match status" value="1"/>
</dbReference>
<sequence length="264" mass="29491">MTPEQRYFFDVSGYLHLENVLSPEQLEACQKATQCYIDTPADQLPEGFGKDGKRHINGFAFDKTLEALVFHPKTWPIVMELTNSKPRLTSGTLQVDLPGAGGGGLHCARDDYGWESCRYEIRNNKIYCDNFVIFPYFDDVFPGDGGLLVVPGSHKASFPRPKTMFYNGNVIDTDDLPQGVINLTPRAGDVLIISELLTHGILPWNPSDRIRRILVLRYTPQHKGGGGPSEVLKACLSPETLELMEAAHYTHTKDITGQNEIRID</sequence>
<name>A0A381ZN98_9ZZZZ</name>
<dbReference type="PANTHER" id="PTHR20883">
    <property type="entry name" value="PHYTANOYL-COA DIOXYGENASE DOMAIN CONTAINING 1"/>
    <property type="match status" value="1"/>
</dbReference>
<dbReference type="EMBL" id="UINC01021863">
    <property type="protein sequence ID" value="SVA90322.1"/>
    <property type="molecule type" value="Genomic_DNA"/>
</dbReference>
<reference evidence="3" key="1">
    <citation type="submission" date="2018-05" db="EMBL/GenBank/DDBJ databases">
        <authorList>
            <person name="Lanie J.A."/>
            <person name="Ng W.-L."/>
            <person name="Kazmierczak K.M."/>
            <person name="Andrzejewski T.M."/>
            <person name="Davidsen T.M."/>
            <person name="Wayne K.J."/>
            <person name="Tettelin H."/>
            <person name="Glass J.I."/>
            <person name="Rusch D."/>
            <person name="Podicherti R."/>
            <person name="Tsui H.-C.T."/>
            <person name="Winkler M.E."/>
        </authorList>
    </citation>
    <scope>NUCLEOTIDE SEQUENCE</scope>
</reference>